<dbReference type="CDD" id="cd00609">
    <property type="entry name" value="AAT_like"/>
    <property type="match status" value="1"/>
</dbReference>
<dbReference type="InterPro" id="IPR004839">
    <property type="entry name" value="Aminotransferase_I/II_large"/>
</dbReference>
<dbReference type="InterPro" id="IPR015421">
    <property type="entry name" value="PyrdxlP-dep_Trfase_major"/>
</dbReference>
<dbReference type="PANTHER" id="PTHR42691:SF1">
    <property type="entry name" value="ASPARTATE AMINOTRANSFERASE YHDR-RELATED"/>
    <property type="match status" value="1"/>
</dbReference>
<dbReference type="AlphaFoldDB" id="A0AAE3VB16"/>
<comment type="caution">
    <text evidence="3">The sequence shown here is derived from an EMBL/GenBank/DDBJ whole genome shotgun (WGS) entry which is preliminary data.</text>
</comment>
<dbReference type="RefSeq" id="WP_307254421.1">
    <property type="nucleotide sequence ID" value="NZ_JAUSTO010000007.1"/>
</dbReference>
<dbReference type="NCBIfam" id="NF005305">
    <property type="entry name" value="PRK06836.1"/>
    <property type="match status" value="1"/>
</dbReference>
<organism evidence="3 4">
    <name type="scientific">Moryella indoligenes</name>
    <dbReference type="NCBI Taxonomy" id="371674"/>
    <lineage>
        <taxon>Bacteria</taxon>
        <taxon>Bacillati</taxon>
        <taxon>Bacillota</taxon>
        <taxon>Clostridia</taxon>
        <taxon>Lachnospirales</taxon>
        <taxon>Lachnospiraceae</taxon>
        <taxon>Moryella</taxon>
    </lineage>
</organism>
<proteinExistence type="inferred from homology"/>
<dbReference type="Pfam" id="PF00155">
    <property type="entry name" value="Aminotran_1_2"/>
    <property type="match status" value="1"/>
</dbReference>
<comment type="cofactor">
    <cofactor evidence="1">
        <name>pyridoxal 5'-phosphate</name>
        <dbReference type="ChEBI" id="CHEBI:597326"/>
    </cofactor>
</comment>
<dbReference type="GO" id="GO:0030170">
    <property type="term" value="F:pyridoxal phosphate binding"/>
    <property type="evidence" value="ECO:0007669"/>
    <property type="project" value="InterPro"/>
</dbReference>
<dbReference type="Gene3D" id="3.40.640.10">
    <property type="entry name" value="Type I PLP-dependent aspartate aminotransferase-like (Major domain)"/>
    <property type="match status" value="1"/>
</dbReference>
<keyword evidence="4" id="KW-1185">Reference proteome</keyword>
<dbReference type="PROSITE" id="PS00105">
    <property type="entry name" value="AA_TRANSFER_CLASS_1"/>
    <property type="match status" value="1"/>
</dbReference>
<name>A0AAE3VB16_9FIRM</name>
<dbReference type="PANTHER" id="PTHR42691">
    <property type="entry name" value="ASPARTATE AMINOTRANSFERASE YHDR-RELATED"/>
    <property type="match status" value="1"/>
</dbReference>
<dbReference type="PRINTS" id="PR00753">
    <property type="entry name" value="ACCSYNTHASE"/>
</dbReference>
<gene>
    <name evidence="3" type="ORF">J2S20_001339</name>
</gene>
<evidence type="ECO:0000313" key="3">
    <source>
        <dbReference type="EMBL" id="MDQ0152645.1"/>
    </source>
</evidence>
<reference evidence="3" key="1">
    <citation type="submission" date="2023-07" db="EMBL/GenBank/DDBJ databases">
        <title>Genomic Encyclopedia of Type Strains, Phase IV (KMG-IV): sequencing the most valuable type-strain genomes for metagenomic binning, comparative biology and taxonomic classification.</title>
        <authorList>
            <person name="Goeker M."/>
        </authorList>
    </citation>
    <scope>NUCLEOTIDE SEQUENCE</scope>
    <source>
        <strain evidence="3">DSM 19659</strain>
    </source>
</reference>
<sequence>MSYISESMCQLLQSNSVIREMFEEGNRLAVEYGREQVYDYSLGNPNVPAPEAVRYAAEEILEHEDPRLIHGYMSNAGFPEVRRAVAESLNERFQTAYTEKQLIMTAGAAAGLNILLKAILNPGDEVIVFAPFFSEYRNYVGNYGGKLVVVPADTESFQPDLAAFSGALSARTKAVLINTPNNPAGVVYTAETLRRLNALIEEGERRFRSVILTISDEPYRELVYDGAEVPWVPALIPHAVVVYSYSKSLSLPGERIGWLLVPDTVPEAEALAEAATVANRICGFVNAPSLIQRVLMRCLHERADVAAYDRNRKLLYGVMSELGFYCVPPQGAFYLLVKAPDGDDRNFAALCKKYHVLVVPCSSFACPGYVRMAYCVSHRMIECSLPALRAIAEECFGSALRASRSSS</sequence>
<dbReference type="Proteomes" id="UP001241537">
    <property type="component" value="Unassembled WGS sequence"/>
</dbReference>
<accession>A0AAE3VB16</accession>
<evidence type="ECO:0000256" key="1">
    <source>
        <dbReference type="RuleBase" id="RU000481"/>
    </source>
</evidence>
<dbReference type="GO" id="GO:0008483">
    <property type="term" value="F:transaminase activity"/>
    <property type="evidence" value="ECO:0007669"/>
    <property type="project" value="UniProtKB-KW"/>
</dbReference>
<feature type="domain" description="Aminotransferase class I/classII large" evidence="2">
    <location>
        <begin position="39"/>
        <end position="382"/>
    </location>
</feature>
<protein>
    <recommendedName>
        <fullName evidence="1">Aminotransferase</fullName>
        <ecNumber evidence="1">2.6.1.-</ecNumber>
    </recommendedName>
</protein>
<dbReference type="SUPFAM" id="SSF53383">
    <property type="entry name" value="PLP-dependent transferases"/>
    <property type="match status" value="1"/>
</dbReference>
<dbReference type="EMBL" id="JAUSTO010000007">
    <property type="protein sequence ID" value="MDQ0152645.1"/>
    <property type="molecule type" value="Genomic_DNA"/>
</dbReference>
<dbReference type="InterPro" id="IPR004838">
    <property type="entry name" value="NHTrfase_class1_PyrdxlP-BS"/>
</dbReference>
<comment type="similarity">
    <text evidence="1">Belongs to the class-I pyridoxal-phosphate-dependent aminotransferase family.</text>
</comment>
<dbReference type="InterPro" id="IPR015424">
    <property type="entry name" value="PyrdxlP-dep_Trfase"/>
</dbReference>
<evidence type="ECO:0000259" key="2">
    <source>
        <dbReference type="Pfam" id="PF00155"/>
    </source>
</evidence>
<keyword evidence="1 3" id="KW-0808">Transferase</keyword>
<dbReference type="EC" id="2.6.1.-" evidence="1"/>
<evidence type="ECO:0000313" key="4">
    <source>
        <dbReference type="Proteomes" id="UP001241537"/>
    </source>
</evidence>
<keyword evidence="1 3" id="KW-0032">Aminotransferase</keyword>